<keyword evidence="2" id="KW-1185">Reference proteome</keyword>
<gene>
    <name evidence="1" type="primary">Vigan.03G171200</name>
    <name evidence="1" type="ORF">VIGAN_03171200</name>
</gene>
<name>A0A0S3RN29_PHAAN</name>
<reference evidence="1 2" key="1">
    <citation type="journal article" date="2015" name="Sci. Rep.">
        <title>The power of single molecule real-time sequencing technology in the de novo assembly of a eukaryotic genome.</title>
        <authorList>
            <person name="Sakai H."/>
            <person name="Naito K."/>
            <person name="Ogiso-Tanaka E."/>
            <person name="Takahashi Y."/>
            <person name="Iseki K."/>
            <person name="Muto C."/>
            <person name="Satou K."/>
            <person name="Teruya K."/>
            <person name="Shiroma A."/>
            <person name="Shimoji M."/>
            <person name="Hirano T."/>
            <person name="Itoh T."/>
            <person name="Kaga A."/>
            <person name="Tomooka N."/>
        </authorList>
    </citation>
    <scope>NUCLEOTIDE SEQUENCE [LARGE SCALE GENOMIC DNA]</scope>
    <source>
        <strain evidence="2">cv. Shumari</strain>
    </source>
</reference>
<evidence type="ECO:0000313" key="2">
    <source>
        <dbReference type="Proteomes" id="UP000291084"/>
    </source>
</evidence>
<feature type="non-terminal residue" evidence="1">
    <location>
        <position position="69"/>
    </location>
</feature>
<evidence type="ECO:0000313" key="1">
    <source>
        <dbReference type="EMBL" id="BAT81823.1"/>
    </source>
</evidence>
<dbReference type="AlphaFoldDB" id="A0A0S3RN29"/>
<sequence>MRRHECFKHSFVSGISTFLQSLFGTRLPIVVAGSYTYIENSLTQESCLESSIQNTEEVHKLLDEHFSFG</sequence>
<proteinExistence type="predicted"/>
<accession>A0A0S3RN29</accession>
<protein>
    <submittedName>
        <fullName evidence="1">Uncharacterized protein</fullName>
    </submittedName>
</protein>
<dbReference type="EMBL" id="AP015036">
    <property type="protein sequence ID" value="BAT81823.1"/>
    <property type="molecule type" value="Genomic_DNA"/>
</dbReference>
<organism evidence="1 2">
    <name type="scientific">Vigna angularis var. angularis</name>
    <dbReference type="NCBI Taxonomy" id="157739"/>
    <lineage>
        <taxon>Eukaryota</taxon>
        <taxon>Viridiplantae</taxon>
        <taxon>Streptophyta</taxon>
        <taxon>Embryophyta</taxon>
        <taxon>Tracheophyta</taxon>
        <taxon>Spermatophyta</taxon>
        <taxon>Magnoliopsida</taxon>
        <taxon>eudicotyledons</taxon>
        <taxon>Gunneridae</taxon>
        <taxon>Pentapetalae</taxon>
        <taxon>rosids</taxon>
        <taxon>fabids</taxon>
        <taxon>Fabales</taxon>
        <taxon>Fabaceae</taxon>
        <taxon>Papilionoideae</taxon>
        <taxon>50 kb inversion clade</taxon>
        <taxon>NPAAA clade</taxon>
        <taxon>indigoferoid/millettioid clade</taxon>
        <taxon>Phaseoleae</taxon>
        <taxon>Vigna</taxon>
    </lineage>
</organism>
<dbReference type="Proteomes" id="UP000291084">
    <property type="component" value="Chromosome 3"/>
</dbReference>